<evidence type="ECO:0000256" key="4">
    <source>
        <dbReference type="ARBA" id="ARBA00022737"/>
    </source>
</evidence>
<dbReference type="InterPro" id="IPR002048">
    <property type="entry name" value="EF_hand_dom"/>
</dbReference>
<dbReference type="SUPFAM" id="SSF47473">
    <property type="entry name" value="EF-hand"/>
    <property type="match status" value="1"/>
</dbReference>
<gene>
    <name evidence="8" type="ORF">DLAC_10244</name>
</gene>
<sequence length="208" mass="23769">MGNASSSSKDFKEIAANSRLDHADLKDLLKKFNSMAVNGELNKEKMKKVIDLKYGGTDSAFSNILFNLFDRNNDKTINFQEFCLAYGYLVNRTLDDIVETSFKCLDLNGDGFISKSELRAVVLMNKKMEKYFKVYNKEKPLDQINLLPLEVSNVNKEADELFDQMDVNGDKQISKEEFLQLTASDPVLKQKMSNLLVKDESLDFFSKK</sequence>
<dbReference type="PRINTS" id="PR00450">
    <property type="entry name" value="RECOVERIN"/>
</dbReference>
<dbReference type="STRING" id="361077.A0A151Z4X8"/>
<evidence type="ECO:0000256" key="3">
    <source>
        <dbReference type="ARBA" id="ARBA00022723"/>
    </source>
</evidence>
<feature type="domain" description="EF-hand" evidence="7">
    <location>
        <begin position="153"/>
        <end position="188"/>
    </location>
</feature>
<feature type="domain" description="EF-hand" evidence="7">
    <location>
        <begin position="93"/>
        <end position="128"/>
    </location>
</feature>
<dbReference type="PANTHER" id="PTHR23055:SF178">
    <property type="entry name" value="NEUROCALCIN HOMOLOG"/>
    <property type="match status" value="1"/>
</dbReference>
<dbReference type="InterPro" id="IPR011992">
    <property type="entry name" value="EF-hand-dom_pair"/>
</dbReference>
<comment type="similarity">
    <text evidence="1">Belongs to the recoverin family.</text>
</comment>
<protein>
    <submittedName>
        <fullName evidence="8">Recoverin family protein</fullName>
    </submittedName>
</protein>
<dbReference type="SMART" id="SM00054">
    <property type="entry name" value="EFh"/>
    <property type="match status" value="3"/>
</dbReference>
<dbReference type="FunCoup" id="A0A151Z4X8">
    <property type="interactions" value="11"/>
</dbReference>
<keyword evidence="9" id="KW-1185">Reference proteome</keyword>
<dbReference type="CDD" id="cd00051">
    <property type="entry name" value="EFh"/>
    <property type="match status" value="1"/>
</dbReference>
<keyword evidence="5" id="KW-0106">Calcium</keyword>
<dbReference type="PROSITE" id="PS00018">
    <property type="entry name" value="EF_HAND_1"/>
    <property type="match status" value="3"/>
</dbReference>
<dbReference type="Pfam" id="PF13499">
    <property type="entry name" value="EF-hand_7"/>
    <property type="match status" value="1"/>
</dbReference>
<dbReference type="InParanoid" id="A0A151Z4X8"/>
<dbReference type="Pfam" id="PF13833">
    <property type="entry name" value="EF-hand_8"/>
    <property type="match status" value="1"/>
</dbReference>
<proteinExistence type="inferred from homology"/>
<feature type="domain" description="EF-hand" evidence="7">
    <location>
        <begin position="57"/>
        <end position="92"/>
    </location>
</feature>
<dbReference type="OMA" id="VMMNKKM"/>
<dbReference type="PANTHER" id="PTHR23055">
    <property type="entry name" value="CALCIUM BINDING PROTEINS"/>
    <property type="match status" value="1"/>
</dbReference>
<evidence type="ECO:0000313" key="9">
    <source>
        <dbReference type="Proteomes" id="UP000076078"/>
    </source>
</evidence>
<dbReference type="Gene3D" id="1.10.238.10">
    <property type="entry name" value="EF-hand"/>
    <property type="match status" value="1"/>
</dbReference>
<name>A0A151Z4X8_TIELA</name>
<keyword evidence="6" id="KW-0449">Lipoprotein</keyword>
<dbReference type="AlphaFoldDB" id="A0A151Z4X8"/>
<evidence type="ECO:0000313" key="8">
    <source>
        <dbReference type="EMBL" id="KYQ89023.1"/>
    </source>
</evidence>
<dbReference type="InterPro" id="IPR028846">
    <property type="entry name" value="Recoverin"/>
</dbReference>
<dbReference type="EMBL" id="LODT01000042">
    <property type="protein sequence ID" value="KYQ89023.1"/>
    <property type="molecule type" value="Genomic_DNA"/>
</dbReference>
<organism evidence="8 9">
    <name type="scientific">Tieghemostelium lacteum</name>
    <name type="common">Slime mold</name>
    <name type="synonym">Dictyostelium lacteum</name>
    <dbReference type="NCBI Taxonomy" id="361077"/>
    <lineage>
        <taxon>Eukaryota</taxon>
        <taxon>Amoebozoa</taxon>
        <taxon>Evosea</taxon>
        <taxon>Eumycetozoa</taxon>
        <taxon>Dictyostelia</taxon>
        <taxon>Dictyosteliales</taxon>
        <taxon>Raperosteliaceae</taxon>
        <taxon>Tieghemostelium</taxon>
    </lineage>
</organism>
<evidence type="ECO:0000256" key="6">
    <source>
        <dbReference type="ARBA" id="ARBA00023288"/>
    </source>
</evidence>
<dbReference type="PROSITE" id="PS50222">
    <property type="entry name" value="EF_HAND_2"/>
    <property type="match status" value="3"/>
</dbReference>
<evidence type="ECO:0000256" key="1">
    <source>
        <dbReference type="ARBA" id="ARBA00006049"/>
    </source>
</evidence>
<comment type="caution">
    <text evidence="8">The sequence shown here is derived from an EMBL/GenBank/DDBJ whole genome shotgun (WGS) entry which is preliminary data.</text>
</comment>
<evidence type="ECO:0000256" key="5">
    <source>
        <dbReference type="ARBA" id="ARBA00022837"/>
    </source>
</evidence>
<keyword evidence="2" id="KW-0519">Myristate</keyword>
<dbReference type="InterPro" id="IPR018247">
    <property type="entry name" value="EF_Hand_1_Ca_BS"/>
</dbReference>
<keyword evidence="4" id="KW-0677">Repeat</keyword>
<keyword evidence="3" id="KW-0479">Metal-binding</keyword>
<reference evidence="8 9" key="1">
    <citation type="submission" date="2015-12" db="EMBL/GenBank/DDBJ databases">
        <title>Dictyostelia acquired genes for synthesis and detection of signals that induce cell-type specialization by lateral gene transfer from prokaryotes.</title>
        <authorList>
            <person name="Gloeckner G."/>
            <person name="Schaap P."/>
        </authorList>
    </citation>
    <scope>NUCLEOTIDE SEQUENCE [LARGE SCALE GENOMIC DNA]</scope>
    <source>
        <strain evidence="8 9">TK</strain>
    </source>
</reference>
<accession>A0A151Z4X8</accession>
<dbReference type="GO" id="GO:0005509">
    <property type="term" value="F:calcium ion binding"/>
    <property type="evidence" value="ECO:0007669"/>
    <property type="project" value="InterPro"/>
</dbReference>
<evidence type="ECO:0000256" key="2">
    <source>
        <dbReference type="ARBA" id="ARBA00022707"/>
    </source>
</evidence>
<dbReference type="Proteomes" id="UP000076078">
    <property type="component" value="Unassembled WGS sequence"/>
</dbReference>
<dbReference type="OrthoDB" id="15980at2759"/>
<evidence type="ECO:0000259" key="7">
    <source>
        <dbReference type="PROSITE" id="PS50222"/>
    </source>
</evidence>